<comment type="function">
    <text evidence="6">Required for vesicle-mediated transport. Catalyzes the fusion of transport vesicles within the Golgi cisternae. Is also required for transport from the endoplasmic reticulum to the Golgi stack. Seems to function as a fusion protein required for the delivery of cargo proteins to all compartments of the Golgi stack independent of vesicle origin.</text>
</comment>
<dbReference type="InterPro" id="IPR039812">
    <property type="entry name" value="Vesicle-fus_ATPase"/>
</dbReference>
<dbReference type="Gene3D" id="3.40.50.300">
    <property type="entry name" value="P-loop containing nucleotide triphosphate hydrolases"/>
    <property type="match status" value="2"/>
</dbReference>
<dbReference type="InterPro" id="IPR003960">
    <property type="entry name" value="ATPase_AAA_CS"/>
</dbReference>
<dbReference type="AlphaFoldDB" id="T2MG86"/>
<keyword evidence="6" id="KW-0963">Cytoplasm</keyword>
<dbReference type="FunFam" id="1.10.8.60:FF:000127">
    <property type="entry name" value="Vesicular-fusion protein SEC18"/>
    <property type="match status" value="1"/>
</dbReference>
<dbReference type="InterPro" id="IPR003959">
    <property type="entry name" value="ATPase_AAA_core"/>
</dbReference>
<dbReference type="PRINTS" id="PR00830">
    <property type="entry name" value="ENDOLAPTASE"/>
</dbReference>
<comment type="cofactor">
    <cofactor evidence="6">
        <name>Mg(2+)</name>
        <dbReference type="ChEBI" id="CHEBI:18420"/>
    </cofactor>
    <text evidence="6">Binds 1 Mg(2+) ion per subunit.</text>
</comment>
<dbReference type="FunFam" id="3.40.50.300:FF:000187">
    <property type="entry name" value="Vesicular-fusion ATPase SEC18"/>
    <property type="match status" value="1"/>
</dbReference>
<dbReference type="InterPro" id="IPR027417">
    <property type="entry name" value="P-loop_NTPase"/>
</dbReference>
<evidence type="ECO:0000256" key="2">
    <source>
        <dbReference type="ARBA" id="ARBA00022448"/>
    </source>
</evidence>
<evidence type="ECO:0000256" key="1">
    <source>
        <dbReference type="ARBA" id="ARBA00006914"/>
    </source>
</evidence>
<dbReference type="SUPFAM" id="SSF50692">
    <property type="entry name" value="ADC-like"/>
    <property type="match status" value="1"/>
</dbReference>
<dbReference type="CDD" id="cd00009">
    <property type="entry name" value="AAA"/>
    <property type="match status" value="1"/>
</dbReference>
<dbReference type="PROSITE" id="PS00674">
    <property type="entry name" value="AAA"/>
    <property type="match status" value="1"/>
</dbReference>
<dbReference type="EMBL" id="HAAD01004703">
    <property type="protein sequence ID" value="CDG70935.1"/>
    <property type="molecule type" value="mRNA"/>
</dbReference>
<name>T2MG86_HYDVU</name>
<keyword evidence="6" id="KW-0378">Hydrolase</keyword>
<dbReference type="InterPro" id="IPR054419">
    <property type="entry name" value="NSF_ATPase_lid"/>
</dbReference>
<dbReference type="GO" id="GO:0005795">
    <property type="term" value="C:Golgi stack"/>
    <property type="evidence" value="ECO:0007669"/>
    <property type="project" value="TreeGrafter"/>
</dbReference>
<dbReference type="InterPro" id="IPR029067">
    <property type="entry name" value="CDC48_domain_2-like_sf"/>
</dbReference>
<feature type="domain" description="AAA+ ATPase" evidence="7">
    <location>
        <begin position="539"/>
        <end position="676"/>
    </location>
</feature>
<dbReference type="GO" id="GO:0035494">
    <property type="term" value="P:SNARE complex disassembly"/>
    <property type="evidence" value="ECO:0007669"/>
    <property type="project" value="InterPro"/>
</dbReference>
<keyword evidence="5 6" id="KW-0653">Protein transport</keyword>
<dbReference type="Gene3D" id="1.10.8.60">
    <property type="match status" value="2"/>
</dbReference>
<keyword evidence="6" id="KW-0931">ER-Golgi transport</keyword>
<accession>T2MG86</accession>
<dbReference type="GO" id="GO:0046872">
    <property type="term" value="F:metal ion binding"/>
    <property type="evidence" value="ECO:0007669"/>
    <property type="project" value="UniProtKB-UniRule"/>
</dbReference>
<evidence type="ECO:0000313" key="8">
    <source>
        <dbReference type="EMBL" id="CDG70935.1"/>
    </source>
</evidence>
<keyword evidence="2 6" id="KW-0813">Transport</keyword>
<dbReference type="OrthoDB" id="9982946at2759"/>
<evidence type="ECO:0000256" key="5">
    <source>
        <dbReference type="ARBA" id="ARBA00022927"/>
    </source>
</evidence>
<keyword evidence="4 6" id="KW-0067">ATP-binding</keyword>
<evidence type="ECO:0000259" key="7">
    <source>
        <dbReference type="SMART" id="SM00382"/>
    </source>
</evidence>
<dbReference type="PANTHER" id="PTHR23078:SF3">
    <property type="entry name" value="VESICLE-FUSING ATPASE"/>
    <property type="match status" value="1"/>
</dbReference>
<organism evidence="8">
    <name type="scientific">Hydra vulgaris</name>
    <name type="common">Hydra</name>
    <name type="synonym">Hydra attenuata</name>
    <dbReference type="NCBI Taxonomy" id="6087"/>
    <lineage>
        <taxon>Eukaryota</taxon>
        <taxon>Metazoa</taxon>
        <taxon>Cnidaria</taxon>
        <taxon>Hydrozoa</taxon>
        <taxon>Hydroidolina</taxon>
        <taxon>Anthoathecata</taxon>
        <taxon>Aplanulata</taxon>
        <taxon>Hydridae</taxon>
        <taxon>Hydra</taxon>
    </lineage>
</organism>
<dbReference type="GO" id="GO:0005524">
    <property type="term" value="F:ATP binding"/>
    <property type="evidence" value="ECO:0007669"/>
    <property type="project" value="UniProtKB-UniRule"/>
</dbReference>
<dbReference type="Gene3D" id="2.40.40.20">
    <property type="match status" value="1"/>
</dbReference>
<dbReference type="Pfam" id="PF21964">
    <property type="entry name" value="NSF_ATPase_lid"/>
    <property type="match status" value="1"/>
</dbReference>
<keyword evidence="6" id="KW-0460">Magnesium</keyword>
<evidence type="ECO:0000256" key="3">
    <source>
        <dbReference type="ARBA" id="ARBA00022741"/>
    </source>
</evidence>
<protein>
    <recommendedName>
        <fullName evidence="6">Vesicle-fusing ATPase</fullName>
        <ecNumber evidence="6">3.6.4.6</ecNumber>
    </recommendedName>
</protein>
<dbReference type="InterPro" id="IPR009010">
    <property type="entry name" value="Asp_de-COase-like_dom_sf"/>
</dbReference>
<dbReference type="FunFam" id="3.40.50.300:FF:000166">
    <property type="entry name" value="vesicle-fusing ATPase isoform X1"/>
    <property type="match status" value="1"/>
</dbReference>
<dbReference type="GO" id="GO:0006891">
    <property type="term" value="P:intra-Golgi vesicle-mediated transport"/>
    <property type="evidence" value="ECO:0007669"/>
    <property type="project" value="TreeGrafter"/>
</dbReference>
<dbReference type="GO" id="GO:0043001">
    <property type="term" value="P:Golgi to plasma membrane protein transport"/>
    <property type="evidence" value="ECO:0007669"/>
    <property type="project" value="TreeGrafter"/>
</dbReference>
<comment type="catalytic activity">
    <reaction evidence="6">
        <text>ATP + H2O = ADP + phosphate + H(+)</text>
        <dbReference type="Rhea" id="RHEA:13065"/>
        <dbReference type="ChEBI" id="CHEBI:15377"/>
        <dbReference type="ChEBI" id="CHEBI:15378"/>
        <dbReference type="ChEBI" id="CHEBI:30616"/>
        <dbReference type="ChEBI" id="CHEBI:43474"/>
        <dbReference type="ChEBI" id="CHEBI:456216"/>
        <dbReference type="EC" id="3.6.4.6"/>
    </reaction>
</comment>
<reference evidence="8" key="1">
    <citation type="journal article" date="2013" name="Genome Biol. Evol.">
        <title>Punctuated emergences of genetic and phenotypic innovations in eumetazoan, bilaterian, euteleostome, and hominidae ancestors.</title>
        <authorList>
            <person name="Wenger Y."/>
            <person name="Galliot B."/>
        </authorList>
    </citation>
    <scope>NUCLEOTIDE SEQUENCE</scope>
    <source>
        <tissue evidence="8">Whole animals</tissue>
    </source>
</reference>
<evidence type="ECO:0000256" key="6">
    <source>
        <dbReference type="RuleBase" id="RU367045"/>
    </source>
</evidence>
<dbReference type="GO" id="GO:0016887">
    <property type="term" value="F:ATP hydrolysis activity"/>
    <property type="evidence" value="ECO:0007669"/>
    <property type="project" value="InterPro"/>
</dbReference>
<gene>
    <name evidence="8" type="primary">NSF</name>
</gene>
<feature type="domain" description="AAA+ ATPase" evidence="7">
    <location>
        <begin position="256"/>
        <end position="403"/>
    </location>
</feature>
<proteinExistence type="evidence at transcript level"/>
<dbReference type="SUPFAM" id="SSF52540">
    <property type="entry name" value="P-loop containing nucleoside triphosphate hydrolases"/>
    <property type="match status" value="2"/>
</dbReference>
<dbReference type="EC" id="3.6.4.6" evidence="6"/>
<dbReference type="PANTHER" id="PTHR23078">
    <property type="entry name" value="VESICULAR-FUSION PROTEIN NSF"/>
    <property type="match status" value="1"/>
</dbReference>
<dbReference type="InterPro" id="IPR003593">
    <property type="entry name" value="AAA+_ATPase"/>
</dbReference>
<keyword evidence="3 6" id="KW-0547">Nucleotide-binding</keyword>
<dbReference type="Gene3D" id="3.10.330.10">
    <property type="match status" value="1"/>
</dbReference>
<dbReference type="SUPFAM" id="SSF54585">
    <property type="entry name" value="Cdc48 domain 2-like"/>
    <property type="match status" value="1"/>
</dbReference>
<evidence type="ECO:0000256" key="4">
    <source>
        <dbReference type="ARBA" id="ARBA00022840"/>
    </source>
</evidence>
<dbReference type="Pfam" id="PF00004">
    <property type="entry name" value="AAA"/>
    <property type="match status" value="2"/>
</dbReference>
<sequence length="768" mass="85832">MEVFTEKEKRILTVTKSPSDELSLTNCLVINEDLFKNLKTKYGDELFTKISFNNGTKFIYKICSHDKISPELIGLSYIQREWTQITLQCKADVSICVCTKYAVISKINLKIDFLYKKSKIMESFNTDLMAKKFNECFRDLPFTKGQKLIFKLTDKMPLLQLVVDKIECIENSASTFGLLKMNSLVFFDKADDSEINLTGKYRGAVTMTTTSILNPDWDFSKMGVGGLDKEFSVIFRRAFVSRVYPPELVEQLGLQHVKGILLYGPPGTGKTLMARQIGKMLNASEPKIVNGPEILNKFVGESEKNIRVLFEDAEADQKKYGVNSPLHMIIFDEIDAICKQRGTATGSTGVADTVVNQLLSKIDGVEQLNNILIIGMTNRKDLIDEALLRPGRLEVQMEINLPNEEGRLQILNIHTSKLQEHKKLHSDVDLKQISVQIKNYSGAEIEGLVRAATTNAMNKLVSQGQGKVEINPNAVESLLVTKTDFDVAASDIKPAFGSGTDDADHYLDIGIFIYGNPISSIIEDGELLIKQAQSGSLVSPVSLLLQGPAGSGKTALAAHLAYKLSNFPFVKVVSPENMIGYSESSKCQAIKKIFDDAYKSELSCIIVDDIERLLEYVPIGPRFSNVVLQTLIVLLKKKARKGHKLLIIATCNSSDVLRSLQVLDCFNATIYVPAIRDVIYMTNILRELNVFNNDELREIESSMKQKSFNVSLKKLISLAEMAKQSDDSKVIKFICLLDQQCAKTAFHPILDDRSVFDLKHVPFLGQYF</sequence>
<keyword evidence="6" id="KW-0479">Metal-binding</keyword>
<dbReference type="SMART" id="SM00382">
    <property type="entry name" value="AAA"/>
    <property type="match status" value="2"/>
</dbReference>
<comment type="similarity">
    <text evidence="1 6">Belongs to the AAA ATPase family.</text>
</comment>
<comment type="subcellular location">
    <subcellularLocation>
        <location evidence="6">Cytoplasm</location>
    </subcellularLocation>
</comment>